<dbReference type="Proteomes" id="UP000243719">
    <property type="component" value="Unassembled WGS sequence"/>
</dbReference>
<sequence length="294" mass="30006">MLSNVNHSAVDAAARRAVWLMSEMAGAGRAPGSDADAAPTQAASGGARQRDVAVHTGSATAGAARAALAPDDDAVAARATASARPRLREPAASRAQQGAGSADGGRCFHGVLGDRAMAELAILMASLAAQARRVNHEYVAHGLAAQRHAADVQASKAASAGYAQLGGGLAGGLALIGGVWRSGSIRSGAYKRPSDLGRADPILQKQLGRADMWKATGEAISGTAQNGGRTGAATLEGEKVVAQSEGTVAMNLTNVENDTMSRNLGDIQRWLDTMMQYLSARLQTNAALAANMRV</sequence>
<evidence type="ECO:0000256" key="1">
    <source>
        <dbReference type="SAM" id="MobiDB-lite"/>
    </source>
</evidence>
<organism evidence="2 3">
    <name type="scientific">Chitinasiproducens palmae</name>
    <dbReference type="NCBI Taxonomy" id="1770053"/>
    <lineage>
        <taxon>Bacteria</taxon>
        <taxon>Pseudomonadati</taxon>
        <taxon>Pseudomonadota</taxon>
        <taxon>Betaproteobacteria</taxon>
        <taxon>Burkholderiales</taxon>
        <taxon>Burkholderiaceae</taxon>
        <taxon>Chitinasiproducens</taxon>
    </lineage>
</organism>
<dbReference type="AlphaFoldDB" id="A0A1H2PJ33"/>
<evidence type="ECO:0000313" key="2">
    <source>
        <dbReference type="EMBL" id="SDV46291.1"/>
    </source>
</evidence>
<feature type="region of interest" description="Disordered" evidence="1">
    <location>
        <begin position="77"/>
        <end position="104"/>
    </location>
</feature>
<keyword evidence="3" id="KW-1185">Reference proteome</keyword>
<proteinExistence type="predicted"/>
<feature type="region of interest" description="Disordered" evidence="1">
    <location>
        <begin position="28"/>
        <end position="56"/>
    </location>
</feature>
<accession>A0A1H2PJ33</accession>
<dbReference type="RefSeq" id="WP_170844969.1">
    <property type="nucleotide sequence ID" value="NZ_FNLO01000001.1"/>
</dbReference>
<dbReference type="STRING" id="1770053.SAMN05216551_101229"/>
<protein>
    <submittedName>
        <fullName evidence="2">Uncharacterized protein</fullName>
    </submittedName>
</protein>
<gene>
    <name evidence="2" type="ORF">SAMN05216551_101229</name>
</gene>
<reference evidence="3" key="1">
    <citation type="submission" date="2016-09" db="EMBL/GenBank/DDBJ databases">
        <authorList>
            <person name="Varghese N."/>
            <person name="Submissions S."/>
        </authorList>
    </citation>
    <scope>NUCLEOTIDE SEQUENCE [LARGE SCALE GENOMIC DNA]</scope>
    <source>
        <strain evidence="3">JS23</strain>
    </source>
</reference>
<evidence type="ECO:0000313" key="3">
    <source>
        <dbReference type="Proteomes" id="UP000243719"/>
    </source>
</evidence>
<name>A0A1H2PJ33_9BURK</name>
<dbReference type="EMBL" id="FNLO01000001">
    <property type="protein sequence ID" value="SDV46291.1"/>
    <property type="molecule type" value="Genomic_DNA"/>
</dbReference>